<comment type="subcellular location">
    <subcellularLocation>
        <location evidence="1">Endoplasmic reticulum membrane</location>
        <topology evidence="1">Single-pass type IV membrane protein</topology>
    </subcellularLocation>
</comment>
<feature type="region of interest" description="Disordered" evidence="10">
    <location>
        <begin position="26"/>
        <end position="88"/>
    </location>
</feature>
<evidence type="ECO:0000256" key="7">
    <source>
        <dbReference type="ARBA" id="ARBA00023054"/>
    </source>
</evidence>
<name>A0A7S3BQY6_9VIRI</name>
<keyword evidence="3 11" id="KW-0812">Transmembrane</keyword>
<keyword evidence="7" id="KW-0175">Coiled coil</keyword>
<dbReference type="InterPro" id="IPR056173">
    <property type="entry name" value="Sec20_C"/>
</dbReference>
<dbReference type="GO" id="GO:0031201">
    <property type="term" value="C:SNARE complex"/>
    <property type="evidence" value="ECO:0007669"/>
    <property type="project" value="TreeGrafter"/>
</dbReference>
<dbReference type="GO" id="GO:0006890">
    <property type="term" value="P:retrograde vesicle-mediated transport, Golgi to endoplasmic reticulum"/>
    <property type="evidence" value="ECO:0007669"/>
    <property type="project" value="InterPro"/>
</dbReference>
<keyword evidence="2" id="KW-0813">Transport</keyword>
<sequence>MDMEAGPAERLESLLRDLNAAEADARAAAEKSAAGAGGGAARASNAAARSALETHRQLARALRELAEEQEEGSQAEAQALAAARRAGEAHSSLEAAVRGAAARARRNADERARGALWGGLDKGKGDKGKGDASGAGAGDEDAKAAAAEATESLRRTRALMEEELAQGRATLAALTASTSTLTEAKGEFEGQAGLLTAGRRLLEWLRRANSSDRLMNLLAFGFFLCCAAHVVARRMGLWRLGRYVARKAAPVMGEDVRDAAAAIIGGEDDLLLDAAETALQHTSVGAEASEAAAECKADGAGDRKGTLACDTSAQASVGQVSPELAAELGVDGVDGGGGMHTEL</sequence>
<keyword evidence="8 11" id="KW-0472">Membrane</keyword>
<evidence type="ECO:0000256" key="5">
    <source>
        <dbReference type="ARBA" id="ARBA00022892"/>
    </source>
</evidence>
<dbReference type="PANTHER" id="PTHR12825:SF0">
    <property type="entry name" value="VESICLE TRANSPORT PROTEIN SEC20"/>
    <property type="match status" value="1"/>
</dbReference>
<evidence type="ECO:0000256" key="11">
    <source>
        <dbReference type="SAM" id="Phobius"/>
    </source>
</evidence>
<keyword evidence="6 11" id="KW-1133">Transmembrane helix</keyword>
<evidence type="ECO:0000256" key="3">
    <source>
        <dbReference type="ARBA" id="ARBA00022692"/>
    </source>
</evidence>
<protein>
    <recommendedName>
        <fullName evidence="12">Sec20 C-terminal domain-containing protein</fullName>
    </recommendedName>
</protein>
<evidence type="ECO:0000256" key="10">
    <source>
        <dbReference type="SAM" id="MobiDB-lite"/>
    </source>
</evidence>
<keyword evidence="5" id="KW-0931">ER-Golgi transport</keyword>
<feature type="domain" description="Sec20 C-terminal" evidence="12">
    <location>
        <begin position="147"/>
        <end position="235"/>
    </location>
</feature>
<dbReference type="EMBL" id="HBHY01014060">
    <property type="protein sequence ID" value="CAE0142749.1"/>
    <property type="molecule type" value="Transcribed_RNA"/>
</dbReference>
<dbReference type="AlphaFoldDB" id="A0A7S3BQY6"/>
<feature type="transmembrane region" description="Helical" evidence="11">
    <location>
        <begin position="214"/>
        <end position="232"/>
    </location>
</feature>
<dbReference type="InterPro" id="IPR005606">
    <property type="entry name" value="Sec20"/>
</dbReference>
<feature type="compositionally biased region" description="Low complexity" evidence="10">
    <location>
        <begin position="74"/>
        <end position="84"/>
    </location>
</feature>
<proteinExistence type="inferred from homology"/>
<reference evidence="13" key="1">
    <citation type="submission" date="2021-01" db="EMBL/GenBank/DDBJ databases">
        <authorList>
            <person name="Corre E."/>
            <person name="Pelletier E."/>
            <person name="Niang G."/>
            <person name="Scheremetjew M."/>
            <person name="Finn R."/>
            <person name="Kale V."/>
            <person name="Holt S."/>
            <person name="Cochrane G."/>
            <person name="Meng A."/>
            <person name="Brown T."/>
            <person name="Cohen L."/>
        </authorList>
    </citation>
    <scope>NUCLEOTIDE SEQUENCE</scope>
    <source>
        <strain evidence="13">RCC927</strain>
    </source>
</reference>
<keyword evidence="4" id="KW-0256">Endoplasmic reticulum</keyword>
<evidence type="ECO:0000256" key="9">
    <source>
        <dbReference type="ARBA" id="ARBA00037934"/>
    </source>
</evidence>
<organism evidence="13">
    <name type="scientific">Prasinoderma singulare</name>
    <dbReference type="NCBI Taxonomy" id="676789"/>
    <lineage>
        <taxon>Eukaryota</taxon>
        <taxon>Viridiplantae</taxon>
        <taxon>Prasinodermophyta</taxon>
        <taxon>Prasinodermophyceae</taxon>
        <taxon>Prasinodermales</taxon>
        <taxon>Prasinodermaceae</taxon>
        <taxon>Prasinoderma</taxon>
    </lineage>
</organism>
<gene>
    <name evidence="13" type="ORF">PSIN1315_LOCUS9014</name>
</gene>
<feature type="compositionally biased region" description="Basic and acidic residues" evidence="10">
    <location>
        <begin position="52"/>
        <end position="66"/>
    </location>
</feature>
<evidence type="ECO:0000256" key="8">
    <source>
        <dbReference type="ARBA" id="ARBA00023136"/>
    </source>
</evidence>
<dbReference type="PANTHER" id="PTHR12825">
    <property type="entry name" value="BNIP1-RELATED"/>
    <property type="match status" value="1"/>
</dbReference>
<evidence type="ECO:0000256" key="1">
    <source>
        <dbReference type="ARBA" id="ARBA00004163"/>
    </source>
</evidence>
<evidence type="ECO:0000256" key="4">
    <source>
        <dbReference type="ARBA" id="ARBA00022824"/>
    </source>
</evidence>
<evidence type="ECO:0000313" key="13">
    <source>
        <dbReference type="EMBL" id="CAE0142749.1"/>
    </source>
</evidence>
<evidence type="ECO:0000259" key="12">
    <source>
        <dbReference type="Pfam" id="PF03908"/>
    </source>
</evidence>
<dbReference type="GO" id="GO:0005789">
    <property type="term" value="C:endoplasmic reticulum membrane"/>
    <property type="evidence" value="ECO:0007669"/>
    <property type="project" value="UniProtKB-SubCell"/>
</dbReference>
<evidence type="ECO:0000256" key="6">
    <source>
        <dbReference type="ARBA" id="ARBA00022989"/>
    </source>
</evidence>
<feature type="compositionally biased region" description="Basic and acidic residues" evidence="10">
    <location>
        <begin position="121"/>
        <end position="130"/>
    </location>
</feature>
<dbReference type="Pfam" id="PF03908">
    <property type="entry name" value="Sec20"/>
    <property type="match status" value="1"/>
</dbReference>
<comment type="similarity">
    <text evidence="9">Belongs to the SEC20 family.</text>
</comment>
<dbReference type="GO" id="GO:0005484">
    <property type="term" value="F:SNAP receptor activity"/>
    <property type="evidence" value="ECO:0007669"/>
    <property type="project" value="InterPro"/>
</dbReference>
<evidence type="ECO:0000256" key="2">
    <source>
        <dbReference type="ARBA" id="ARBA00022448"/>
    </source>
</evidence>
<feature type="compositionally biased region" description="Low complexity" evidence="10">
    <location>
        <begin position="41"/>
        <end position="51"/>
    </location>
</feature>
<feature type="region of interest" description="Disordered" evidence="10">
    <location>
        <begin position="113"/>
        <end position="149"/>
    </location>
</feature>
<accession>A0A7S3BQY6</accession>